<accession>A0A235F1N5</accession>
<keyword evidence="2" id="KW-0732">Signal</keyword>
<dbReference type="CDD" id="cd16282">
    <property type="entry name" value="metallo-hydrolase-like_MBL-fold"/>
    <property type="match status" value="1"/>
</dbReference>
<evidence type="ECO:0000313" key="5">
    <source>
        <dbReference type="Proteomes" id="UP000215181"/>
    </source>
</evidence>
<dbReference type="SMART" id="SM00849">
    <property type="entry name" value="Lactamase_B"/>
    <property type="match status" value="1"/>
</dbReference>
<proteinExistence type="inferred from homology"/>
<comment type="caution">
    <text evidence="4">The sequence shown here is derived from an EMBL/GenBank/DDBJ whole genome shotgun (WGS) entry which is preliminary data.</text>
</comment>
<dbReference type="InterPro" id="IPR001279">
    <property type="entry name" value="Metallo-B-lactamas"/>
</dbReference>
<dbReference type="Gene3D" id="3.60.15.10">
    <property type="entry name" value="Ribonuclease Z/Hydroxyacylglutathione hydrolase-like"/>
    <property type="match status" value="1"/>
</dbReference>
<keyword evidence="5" id="KW-1185">Reference proteome</keyword>
<dbReference type="SUPFAM" id="SSF56281">
    <property type="entry name" value="Metallo-hydrolase/oxidoreductase"/>
    <property type="match status" value="1"/>
</dbReference>
<name>A0A235F1N5_9RHOO</name>
<feature type="signal peptide" evidence="2">
    <location>
        <begin position="1"/>
        <end position="25"/>
    </location>
</feature>
<reference evidence="4 5" key="1">
    <citation type="submission" date="2017-07" db="EMBL/GenBank/DDBJ databases">
        <title>Thauera sp. KNDSS-Mac4 genome sequence and assembly.</title>
        <authorList>
            <person name="Mayilraj S."/>
        </authorList>
    </citation>
    <scope>NUCLEOTIDE SEQUENCE [LARGE SCALE GENOMIC DNA]</scope>
    <source>
        <strain evidence="4 5">KNDSS-Mac4</strain>
    </source>
</reference>
<keyword evidence="4" id="KW-0378">Hydrolase</keyword>
<evidence type="ECO:0000259" key="3">
    <source>
        <dbReference type="SMART" id="SM00849"/>
    </source>
</evidence>
<evidence type="ECO:0000256" key="2">
    <source>
        <dbReference type="SAM" id="SignalP"/>
    </source>
</evidence>
<dbReference type="EMBL" id="NOIH01000007">
    <property type="protein sequence ID" value="OYD54585.1"/>
    <property type="molecule type" value="Genomic_DNA"/>
</dbReference>
<dbReference type="GO" id="GO:0017001">
    <property type="term" value="P:antibiotic catabolic process"/>
    <property type="evidence" value="ECO:0007669"/>
    <property type="project" value="UniProtKB-ARBA"/>
</dbReference>
<dbReference type="Pfam" id="PF00753">
    <property type="entry name" value="Lactamase_B"/>
    <property type="match status" value="1"/>
</dbReference>
<dbReference type="Proteomes" id="UP000215181">
    <property type="component" value="Unassembled WGS sequence"/>
</dbReference>
<dbReference type="PANTHER" id="PTHR42951">
    <property type="entry name" value="METALLO-BETA-LACTAMASE DOMAIN-CONTAINING"/>
    <property type="match status" value="1"/>
</dbReference>
<dbReference type="PANTHER" id="PTHR42951:SF4">
    <property type="entry name" value="ACYL-COENZYME A THIOESTERASE MBLAC2"/>
    <property type="match status" value="1"/>
</dbReference>
<dbReference type="AlphaFoldDB" id="A0A235F1N5"/>
<organism evidence="4 5">
    <name type="scientific">Thauera propionica</name>
    <dbReference type="NCBI Taxonomy" id="2019431"/>
    <lineage>
        <taxon>Bacteria</taxon>
        <taxon>Pseudomonadati</taxon>
        <taxon>Pseudomonadota</taxon>
        <taxon>Betaproteobacteria</taxon>
        <taxon>Rhodocyclales</taxon>
        <taxon>Zoogloeaceae</taxon>
        <taxon>Thauera</taxon>
    </lineage>
</organism>
<dbReference type="InterPro" id="IPR036866">
    <property type="entry name" value="RibonucZ/Hydroxyglut_hydro"/>
</dbReference>
<feature type="domain" description="Metallo-beta-lactamase" evidence="3">
    <location>
        <begin position="57"/>
        <end position="243"/>
    </location>
</feature>
<feature type="chain" id="PRO_5012195613" evidence="2">
    <location>
        <begin position="26"/>
        <end position="313"/>
    </location>
</feature>
<gene>
    <name evidence="4" type="ORF">CGK74_07310</name>
</gene>
<dbReference type="InterPro" id="IPR050855">
    <property type="entry name" value="NDM-1-like"/>
</dbReference>
<protein>
    <submittedName>
        <fullName evidence="4">MBL fold metallo-hydrolase</fullName>
    </submittedName>
</protein>
<sequence length="313" mass="33578">MGARDGTYLRCLVAGVFLASALAQAADSDLPMHEIAPGVFVHEGRHAPWGEAANGDVANLGFIVGERCVAVIDSGGSPGLGEALRRAVAQRTARPVCYVINTHVHPDHVLGNRAFEANGADRPQFVGHVRLTAALTARAPAYLAALEREFGVTRDAALIVYPDLQVADRLQLDLGNRTIELRAWPTAHTDNDLTVFDTATATLFAGDLVFAAHLPVVDGKLLGWLEVLSVLEGLTVDRVVPGHGAISAAWPAAVAPQRKYLESLRDQVRAAIRAGRTIGEAVASIPSPDNWLLVDEFHRRNVTASFAELEWED</sequence>
<dbReference type="NCBIfam" id="TIGR04559">
    <property type="entry name" value="SoxH_rel_PQQ_2"/>
    <property type="match status" value="1"/>
</dbReference>
<dbReference type="OrthoDB" id="1273797at2"/>
<evidence type="ECO:0000256" key="1">
    <source>
        <dbReference type="ARBA" id="ARBA00005250"/>
    </source>
</evidence>
<dbReference type="InterPro" id="IPR030829">
    <property type="entry name" value="SoxH-rel_PQQ_2"/>
</dbReference>
<evidence type="ECO:0000313" key="4">
    <source>
        <dbReference type="EMBL" id="OYD54585.1"/>
    </source>
</evidence>
<dbReference type="GO" id="GO:0016787">
    <property type="term" value="F:hydrolase activity"/>
    <property type="evidence" value="ECO:0007669"/>
    <property type="project" value="UniProtKB-KW"/>
</dbReference>
<comment type="similarity">
    <text evidence="1">Belongs to the metallo-beta-lactamase superfamily. Class-B beta-lactamase family.</text>
</comment>